<dbReference type="InterPro" id="IPR004838">
    <property type="entry name" value="NHTrfase_class1_PyrdxlP-BS"/>
</dbReference>
<dbReference type="PANTHER" id="PTHR46383">
    <property type="entry name" value="ASPARTATE AMINOTRANSFERASE"/>
    <property type="match status" value="1"/>
</dbReference>
<dbReference type="InterPro" id="IPR015422">
    <property type="entry name" value="PyrdxlP-dep_Trfase_small"/>
</dbReference>
<evidence type="ECO:0000256" key="2">
    <source>
        <dbReference type="ARBA" id="ARBA00007441"/>
    </source>
</evidence>
<dbReference type="Proteomes" id="UP000789845">
    <property type="component" value="Unassembled WGS sequence"/>
</dbReference>
<evidence type="ECO:0000256" key="1">
    <source>
        <dbReference type="ARBA" id="ARBA00001933"/>
    </source>
</evidence>
<dbReference type="EMBL" id="CAKJTG010000019">
    <property type="protein sequence ID" value="CAG9609420.1"/>
    <property type="molecule type" value="Genomic_DNA"/>
</dbReference>
<dbReference type="NCBIfam" id="NF005817">
    <property type="entry name" value="PRK07683.1"/>
    <property type="match status" value="1"/>
</dbReference>
<dbReference type="GO" id="GO:0008483">
    <property type="term" value="F:transaminase activity"/>
    <property type="evidence" value="ECO:0007669"/>
    <property type="project" value="UniProtKB-KW"/>
</dbReference>
<dbReference type="Gene3D" id="3.40.640.10">
    <property type="entry name" value="Type I PLP-dependent aspartate aminotransferase-like (Major domain)"/>
    <property type="match status" value="1"/>
</dbReference>
<feature type="domain" description="Aminotransferase class I/classII large" evidence="7">
    <location>
        <begin position="29"/>
        <end position="376"/>
    </location>
</feature>
<reference evidence="8" key="1">
    <citation type="submission" date="2021-10" db="EMBL/GenBank/DDBJ databases">
        <authorList>
            <person name="Criscuolo A."/>
        </authorList>
    </citation>
    <scope>NUCLEOTIDE SEQUENCE</scope>
    <source>
        <strain evidence="8">CIP111885</strain>
    </source>
</reference>
<evidence type="ECO:0000256" key="3">
    <source>
        <dbReference type="ARBA" id="ARBA00022576"/>
    </source>
</evidence>
<dbReference type="InterPro" id="IPR015421">
    <property type="entry name" value="PyrdxlP-dep_Trfase_major"/>
</dbReference>
<dbReference type="GO" id="GO:0006520">
    <property type="term" value="P:amino acid metabolic process"/>
    <property type="evidence" value="ECO:0007669"/>
    <property type="project" value="InterPro"/>
</dbReference>
<dbReference type="Gene3D" id="3.90.1150.10">
    <property type="entry name" value="Aspartate Aminotransferase, domain 1"/>
    <property type="match status" value="1"/>
</dbReference>
<dbReference type="InterPro" id="IPR004839">
    <property type="entry name" value="Aminotransferase_I/II_large"/>
</dbReference>
<evidence type="ECO:0000259" key="7">
    <source>
        <dbReference type="Pfam" id="PF00155"/>
    </source>
</evidence>
<evidence type="ECO:0000313" key="8">
    <source>
        <dbReference type="EMBL" id="CAG9609420.1"/>
    </source>
</evidence>
<dbReference type="FunFam" id="3.40.640.10:FF:000033">
    <property type="entry name" value="Aspartate aminotransferase"/>
    <property type="match status" value="1"/>
</dbReference>
<dbReference type="AlphaFoldDB" id="A0A9C7LCA1"/>
<protein>
    <recommendedName>
        <fullName evidence="6">Aminotransferase</fullName>
        <ecNumber evidence="6">2.6.1.-</ecNumber>
    </recommendedName>
</protein>
<dbReference type="InterPro" id="IPR050596">
    <property type="entry name" value="AspAT/PAT-like"/>
</dbReference>
<dbReference type="GO" id="GO:0030170">
    <property type="term" value="F:pyridoxal phosphate binding"/>
    <property type="evidence" value="ECO:0007669"/>
    <property type="project" value="InterPro"/>
</dbReference>
<evidence type="ECO:0000256" key="4">
    <source>
        <dbReference type="ARBA" id="ARBA00022679"/>
    </source>
</evidence>
<accession>A0A9C7LCA1</accession>
<organism evidence="8 9">
    <name type="scientific">Pseudoneobacillus rhizosphaerae</name>
    <dbReference type="NCBI Taxonomy" id="2880968"/>
    <lineage>
        <taxon>Bacteria</taxon>
        <taxon>Bacillati</taxon>
        <taxon>Bacillota</taxon>
        <taxon>Bacilli</taxon>
        <taxon>Bacillales</taxon>
        <taxon>Bacillaceae</taxon>
        <taxon>Pseudoneobacillus</taxon>
    </lineage>
</organism>
<keyword evidence="9" id="KW-1185">Reference proteome</keyword>
<dbReference type="Pfam" id="PF00155">
    <property type="entry name" value="Aminotran_1_2"/>
    <property type="match status" value="1"/>
</dbReference>
<sequence length="388" mass="43271">MENLINRYVSIIQVPGIRKFSNMVVDYPNAINLTLGQPDFPTPNHIKEAAILAIRRDQTSYTHNAGLLKLREVAADYVFQKYKLSYNPVDEIIVTNGATEAIDIAFRSILQEGSEVILPAPIYPGYEPLITLCGAIPVYVDTSQNSFQLTAEMIMSKLSDRTRCIVLCSPSNPTGSMLSKEEIIKIADVVRDKKIFIVSDEIYSELTYDNQHFSIASVPGMREKTIVVNGLAKSHAMTGWRIGFTFAPSYLSSEMLKVHLYNSVCASTVSQHAAIEALTNGMDDPVEMVVEYRKRRDYVCERLISMGLEIDKPDGAFYVFPSIKHTKMTSFDFSLRLLKEAGVAVVPGDSFSGGGEGYIRMSFAASIEMLEEGLNRMERFIHSNLVSQ</sequence>
<keyword evidence="5" id="KW-0663">Pyridoxal phosphate</keyword>
<keyword evidence="3 6" id="KW-0032">Aminotransferase</keyword>
<comment type="cofactor">
    <cofactor evidence="1 6">
        <name>pyridoxal 5'-phosphate</name>
        <dbReference type="ChEBI" id="CHEBI:597326"/>
    </cofactor>
</comment>
<proteinExistence type="inferred from homology"/>
<evidence type="ECO:0000313" key="9">
    <source>
        <dbReference type="Proteomes" id="UP000789845"/>
    </source>
</evidence>
<evidence type="ECO:0000256" key="5">
    <source>
        <dbReference type="ARBA" id="ARBA00022898"/>
    </source>
</evidence>
<dbReference type="InterPro" id="IPR015424">
    <property type="entry name" value="PyrdxlP-dep_Trfase"/>
</dbReference>
<comment type="caution">
    <text evidence="8">The sequence shown here is derived from an EMBL/GenBank/DDBJ whole genome shotgun (WGS) entry which is preliminary data.</text>
</comment>
<dbReference type="CDD" id="cd00609">
    <property type="entry name" value="AAT_like"/>
    <property type="match status" value="1"/>
</dbReference>
<keyword evidence="4 6" id="KW-0808">Transferase</keyword>
<dbReference type="EC" id="2.6.1.-" evidence="6"/>
<dbReference type="SUPFAM" id="SSF53383">
    <property type="entry name" value="PLP-dependent transferases"/>
    <property type="match status" value="1"/>
</dbReference>
<dbReference type="RefSeq" id="WP_230497654.1">
    <property type="nucleotide sequence ID" value="NZ_CAKJTG010000019.1"/>
</dbReference>
<gene>
    <name evidence="8" type="primary">dapX_2</name>
    <name evidence="8" type="ORF">NEOCIP111885_03162</name>
</gene>
<dbReference type="PROSITE" id="PS00105">
    <property type="entry name" value="AA_TRANSFER_CLASS_1"/>
    <property type="match status" value="1"/>
</dbReference>
<comment type="similarity">
    <text evidence="2 6">Belongs to the class-I pyridoxal-phosphate-dependent aminotransferase family.</text>
</comment>
<dbReference type="PANTHER" id="PTHR46383:SF4">
    <property type="entry name" value="AMINOTRANSFERASE"/>
    <property type="match status" value="1"/>
</dbReference>
<name>A0A9C7LCA1_9BACI</name>
<evidence type="ECO:0000256" key="6">
    <source>
        <dbReference type="RuleBase" id="RU000481"/>
    </source>
</evidence>